<reference evidence="11 12" key="1">
    <citation type="journal article" date="2012" name="Stand. Genomic Sci.">
        <title>Complete genome sequence of Liberibacter crescens BT-1.</title>
        <authorList>
            <person name="Leonard M.T."/>
            <person name="Fagen J.R."/>
            <person name="Davis-Richardson A.G."/>
            <person name="Davis M.J."/>
            <person name="Triplett E.W."/>
        </authorList>
    </citation>
    <scope>NUCLEOTIDE SEQUENCE [LARGE SCALE GENOMIC DNA]</scope>
    <source>
        <strain evidence="11 12">BT-1</strain>
    </source>
</reference>
<keyword evidence="6 7" id="KW-0413">Isomerase</keyword>
<dbReference type="SUPFAM" id="SSF50621">
    <property type="entry name" value="Alanine racemase C-terminal domain-like"/>
    <property type="match status" value="1"/>
</dbReference>
<keyword evidence="12" id="KW-1185">Reference proteome</keyword>
<dbReference type="AlphaFoldDB" id="L0ES33"/>
<feature type="active site" description="Proton acceptor; specific for D-alanine" evidence="7">
    <location>
        <position position="49"/>
    </location>
</feature>
<evidence type="ECO:0000256" key="6">
    <source>
        <dbReference type="ARBA" id="ARBA00023235"/>
    </source>
</evidence>
<dbReference type="InterPro" id="IPR009006">
    <property type="entry name" value="Ala_racemase/Decarboxylase_C"/>
</dbReference>
<dbReference type="KEGG" id="lcc:B488_03160"/>
<dbReference type="Gene3D" id="2.40.37.10">
    <property type="entry name" value="Lyase, Ornithine Decarboxylase, Chain A, domain 1"/>
    <property type="match status" value="1"/>
</dbReference>
<dbReference type="InterPro" id="IPR001608">
    <property type="entry name" value="Ala_racemase_N"/>
</dbReference>
<dbReference type="SMART" id="SM01005">
    <property type="entry name" value="Ala_racemase_C"/>
    <property type="match status" value="1"/>
</dbReference>
<dbReference type="Pfam" id="PF00842">
    <property type="entry name" value="Ala_racemase_C"/>
    <property type="match status" value="1"/>
</dbReference>
<proteinExistence type="inferred from homology"/>
<dbReference type="InterPro" id="IPR029066">
    <property type="entry name" value="PLP-binding_barrel"/>
</dbReference>
<accession>L0ES33</accession>
<evidence type="ECO:0000256" key="7">
    <source>
        <dbReference type="HAMAP-Rule" id="MF_01201"/>
    </source>
</evidence>
<comment type="cofactor">
    <cofactor evidence="2 7 8">
        <name>pyridoxal 5'-phosphate</name>
        <dbReference type="ChEBI" id="CHEBI:597326"/>
    </cofactor>
</comment>
<dbReference type="EC" id="5.1.1.1" evidence="4 7"/>
<comment type="function">
    <text evidence="7">Catalyzes the interconversion of L-alanine and D-alanine. May also act on other amino acids.</text>
</comment>
<evidence type="ECO:0000256" key="1">
    <source>
        <dbReference type="ARBA" id="ARBA00000316"/>
    </source>
</evidence>
<feature type="active site" description="Proton acceptor; specific for L-alanine" evidence="7">
    <location>
        <position position="267"/>
    </location>
</feature>
<feature type="binding site" evidence="7 9">
    <location>
        <position position="325"/>
    </location>
    <ligand>
        <name>substrate</name>
    </ligand>
</feature>
<comment type="pathway">
    <text evidence="7">Amino-acid biosynthesis; D-alanine biosynthesis; D-alanine from L-alanine: step 1/1.</text>
</comment>
<dbReference type="GO" id="GO:0005829">
    <property type="term" value="C:cytosol"/>
    <property type="evidence" value="ECO:0007669"/>
    <property type="project" value="TreeGrafter"/>
</dbReference>
<dbReference type="CDD" id="cd00430">
    <property type="entry name" value="PLPDE_III_AR"/>
    <property type="match status" value="1"/>
</dbReference>
<dbReference type="Gene3D" id="3.20.20.10">
    <property type="entry name" value="Alanine racemase"/>
    <property type="match status" value="1"/>
</dbReference>
<dbReference type="InterPro" id="IPR020622">
    <property type="entry name" value="Ala_racemase_pyridoxalP-BS"/>
</dbReference>
<dbReference type="GO" id="GO:0030170">
    <property type="term" value="F:pyridoxal phosphate binding"/>
    <property type="evidence" value="ECO:0007669"/>
    <property type="project" value="UniProtKB-UniRule"/>
</dbReference>
<keyword evidence="5 7" id="KW-0663">Pyridoxal phosphate</keyword>
<sequence>MIDSISYTNQLLRFKEADLRLKVDLVALADNWRSLIQKSGTARTSAVIKANAYGLGVESIARTLYKIGAKDFFVATVDEGKKLRPYVPQAQIFVLNGIWPGEETSLFNSKLIPVISSQEQLDFYMSMLTHYGPYCCALQIDTGLNRLGLSLKEATALSQKLSDEKKSTLLLIMSHLACGNDPSSPMNIAQLEAFRTVISAYPGIEASLSASGGIFLGKEYHFQLTRPGIAIYGGNSIKNHYNMKPVVTAEARILMIREAKIGETVSYGGKKKLTRDSRIAIASIGYADGYPLSLSSADIHPNTKILGGNGFINGHMLPILGQVTMDMTMFDVTNIPEIKIGDYIQVFGSDLKIDEVAHTAGTTSYEMLLRLGNRYKRLYSLE</sequence>
<dbReference type="EMBL" id="CP003789">
    <property type="protein sequence ID" value="AGA64309.1"/>
    <property type="molecule type" value="Genomic_DNA"/>
</dbReference>
<feature type="modified residue" description="N6-(pyridoxal phosphate)lysine" evidence="7 8">
    <location>
        <position position="49"/>
    </location>
</feature>
<name>L0ES33_LIBCB</name>
<dbReference type="PATRIC" id="fig|1215343.11.peg.326"/>
<dbReference type="PROSITE" id="PS00395">
    <property type="entry name" value="ALANINE_RACEMASE"/>
    <property type="match status" value="1"/>
</dbReference>
<evidence type="ECO:0000259" key="10">
    <source>
        <dbReference type="SMART" id="SM01005"/>
    </source>
</evidence>
<dbReference type="UniPathway" id="UPA00042">
    <property type="reaction ID" value="UER00497"/>
</dbReference>
<dbReference type="NCBIfam" id="TIGR00492">
    <property type="entry name" value="alr"/>
    <property type="match status" value="1"/>
</dbReference>
<dbReference type="PANTHER" id="PTHR30511">
    <property type="entry name" value="ALANINE RACEMASE"/>
    <property type="match status" value="1"/>
</dbReference>
<dbReference type="GO" id="GO:0008784">
    <property type="term" value="F:alanine racemase activity"/>
    <property type="evidence" value="ECO:0007669"/>
    <property type="project" value="UniProtKB-UniRule"/>
</dbReference>
<evidence type="ECO:0000313" key="12">
    <source>
        <dbReference type="Proteomes" id="UP000010799"/>
    </source>
</evidence>
<dbReference type="SUPFAM" id="SSF51419">
    <property type="entry name" value="PLP-binding barrel"/>
    <property type="match status" value="1"/>
</dbReference>
<dbReference type="eggNOG" id="COG0787">
    <property type="taxonomic scope" value="Bacteria"/>
</dbReference>
<dbReference type="HOGENOM" id="CLU_028393_1_1_5"/>
<evidence type="ECO:0000256" key="3">
    <source>
        <dbReference type="ARBA" id="ARBA00007880"/>
    </source>
</evidence>
<evidence type="ECO:0000256" key="2">
    <source>
        <dbReference type="ARBA" id="ARBA00001933"/>
    </source>
</evidence>
<evidence type="ECO:0000256" key="8">
    <source>
        <dbReference type="PIRSR" id="PIRSR600821-50"/>
    </source>
</evidence>
<comment type="similarity">
    <text evidence="3 7">Belongs to the alanine racemase family.</text>
</comment>
<organism evidence="11 12">
    <name type="scientific">Liberibacter crescens (strain BT-1)</name>
    <dbReference type="NCBI Taxonomy" id="1215343"/>
    <lineage>
        <taxon>Bacteria</taxon>
        <taxon>Pseudomonadati</taxon>
        <taxon>Pseudomonadota</taxon>
        <taxon>Alphaproteobacteria</taxon>
        <taxon>Hyphomicrobiales</taxon>
        <taxon>Rhizobiaceae</taxon>
        <taxon>Liberibacter</taxon>
    </lineage>
</organism>
<dbReference type="PRINTS" id="PR00992">
    <property type="entry name" value="ALARACEMASE"/>
</dbReference>
<feature type="binding site" evidence="7 9">
    <location>
        <position position="146"/>
    </location>
    <ligand>
        <name>substrate</name>
    </ligand>
</feature>
<protein>
    <recommendedName>
        <fullName evidence="4 7">Alanine racemase</fullName>
        <ecNumber evidence="4 7">5.1.1.1</ecNumber>
    </recommendedName>
</protein>
<dbReference type="InterPro" id="IPR000821">
    <property type="entry name" value="Ala_racemase"/>
</dbReference>
<evidence type="ECO:0000313" key="11">
    <source>
        <dbReference type="EMBL" id="AGA64309.1"/>
    </source>
</evidence>
<dbReference type="Pfam" id="PF01168">
    <property type="entry name" value="Ala_racemase_N"/>
    <property type="match status" value="1"/>
</dbReference>
<evidence type="ECO:0000256" key="5">
    <source>
        <dbReference type="ARBA" id="ARBA00022898"/>
    </source>
</evidence>
<dbReference type="GO" id="GO:0030632">
    <property type="term" value="P:D-alanine biosynthetic process"/>
    <property type="evidence" value="ECO:0007669"/>
    <property type="project" value="UniProtKB-UniRule"/>
</dbReference>
<dbReference type="STRING" id="1215343.B488_03160"/>
<feature type="domain" description="Alanine racemase C-terminal" evidence="10">
    <location>
        <begin position="246"/>
        <end position="380"/>
    </location>
</feature>
<dbReference type="PANTHER" id="PTHR30511:SF0">
    <property type="entry name" value="ALANINE RACEMASE, CATABOLIC-RELATED"/>
    <property type="match status" value="1"/>
</dbReference>
<dbReference type="HAMAP" id="MF_01201">
    <property type="entry name" value="Ala_racemase"/>
    <property type="match status" value="1"/>
</dbReference>
<evidence type="ECO:0000256" key="9">
    <source>
        <dbReference type="PIRSR" id="PIRSR600821-52"/>
    </source>
</evidence>
<gene>
    <name evidence="11" type="ordered locus">B488_03160</name>
</gene>
<dbReference type="Proteomes" id="UP000010799">
    <property type="component" value="Chromosome"/>
</dbReference>
<dbReference type="RefSeq" id="WP_015272736.1">
    <property type="nucleotide sequence ID" value="NC_019907.1"/>
</dbReference>
<evidence type="ECO:0000256" key="4">
    <source>
        <dbReference type="ARBA" id="ARBA00013089"/>
    </source>
</evidence>
<dbReference type="InterPro" id="IPR011079">
    <property type="entry name" value="Ala_racemase_C"/>
</dbReference>
<comment type="catalytic activity">
    <reaction evidence="1 7">
        <text>L-alanine = D-alanine</text>
        <dbReference type="Rhea" id="RHEA:20249"/>
        <dbReference type="ChEBI" id="CHEBI:57416"/>
        <dbReference type="ChEBI" id="CHEBI:57972"/>
        <dbReference type="EC" id="5.1.1.1"/>
    </reaction>
</comment>